<organism evidence="1 2">
    <name type="scientific">Candidatus Nitrosocosmicus arcticus</name>
    <dbReference type="NCBI Taxonomy" id="2035267"/>
    <lineage>
        <taxon>Archaea</taxon>
        <taxon>Nitrososphaerota</taxon>
        <taxon>Nitrososphaeria</taxon>
        <taxon>Nitrososphaerales</taxon>
        <taxon>Nitrososphaeraceae</taxon>
        <taxon>Candidatus Nitrosocosmicus</taxon>
    </lineage>
</organism>
<keyword evidence="2" id="KW-1185">Reference proteome</keyword>
<reference evidence="1 2" key="1">
    <citation type="journal article" date="2019" name="Front. Microbiol.">
        <title>Ammonia Oxidation by the Arctic Terrestrial Thaumarchaeote Candidatus Nitrosocosmicus arcticus Is Stimulated by Increasing Temperatures.</title>
        <authorList>
            <person name="Alves R.J.E."/>
            <person name="Kerou M."/>
            <person name="Zappe A."/>
            <person name="Bittner R."/>
            <person name="Abby S.S."/>
            <person name="Schmidt H.A."/>
            <person name="Pfeifer K."/>
            <person name="Schleper C."/>
        </authorList>
    </citation>
    <scope>NUCLEOTIDE SEQUENCE [LARGE SCALE GENOMIC DNA]</scope>
    <source>
        <strain evidence="1 2">Kfb</strain>
    </source>
</reference>
<gene>
    <name evidence="1" type="ORF">NARC_10130</name>
</gene>
<dbReference type="AlphaFoldDB" id="A0A557SYP9"/>
<accession>A0A557SYP9</accession>
<evidence type="ECO:0000313" key="1">
    <source>
        <dbReference type="EMBL" id="TVP41724.1"/>
    </source>
</evidence>
<proteinExistence type="predicted"/>
<evidence type="ECO:0000313" key="2">
    <source>
        <dbReference type="Proteomes" id="UP000315289"/>
    </source>
</evidence>
<sequence length="48" mass="5827">MNSPRTSLKYKLQIIAFTAFNIPNLYWIYEKKEEEYNTISIEKEIRKA</sequence>
<dbReference type="EMBL" id="VOAH01000001">
    <property type="protein sequence ID" value="TVP41724.1"/>
    <property type="molecule type" value="Genomic_DNA"/>
</dbReference>
<dbReference type="Proteomes" id="UP000315289">
    <property type="component" value="Unassembled WGS sequence"/>
</dbReference>
<name>A0A557SYP9_9ARCH</name>
<comment type="caution">
    <text evidence="1">The sequence shown here is derived from an EMBL/GenBank/DDBJ whole genome shotgun (WGS) entry which is preliminary data.</text>
</comment>
<protein>
    <submittedName>
        <fullName evidence="1">Uncharacterized protein</fullName>
    </submittedName>
</protein>